<evidence type="ECO:0000256" key="6">
    <source>
        <dbReference type="ARBA" id="ARBA00022683"/>
    </source>
</evidence>
<evidence type="ECO:0000256" key="5">
    <source>
        <dbReference type="ARBA" id="ARBA00022679"/>
    </source>
</evidence>
<keyword evidence="5" id="KW-0808">Transferase</keyword>
<dbReference type="RefSeq" id="WP_222225842.1">
    <property type="nucleotide sequence ID" value="NZ_CP081846.1"/>
</dbReference>
<dbReference type="InterPro" id="IPR036667">
    <property type="entry name" value="PTS_IIB_sorbose-sp_sf"/>
</dbReference>
<dbReference type="EMBL" id="JARPXL010000003">
    <property type="protein sequence ID" value="MDT2543588.1"/>
    <property type="molecule type" value="Genomic_DNA"/>
</dbReference>
<evidence type="ECO:0000259" key="8">
    <source>
        <dbReference type="PROSITE" id="PS51101"/>
    </source>
</evidence>
<name>A0AAW8T3X5_9ENTE</name>
<dbReference type="Proteomes" id="UP001254770">
    <property type="component" value="Unassembled WGS sequence"/>
</dbReference>
<keyword evidence="2" id="KW-0813">Transport</keyword>
<keyword evidence="7" id="KW-0418">Kinase</keyword>
<evidence type="ECO:0000313" key="10">
    <source>
        <dbReference type="Proteomes" id="UP001254770"/>
    </source>
</evidence>
<reference evidence="9" key="1">
    <citation type="submission" date="2023-03" db="EMBL/GenBank/DDBJ databases">
        <authorList>
            <person name="Shen W."/>
            <person name="Cai J."/>
        </authorList>
    </citation>
    <scope>NUCLEOTIDE SEQUENCE</scope>
    <source>
        <strain evidence="9">Y15</strain>
    </source>
</reference>
<dbReference type="InterPro" id="IPR004720">
    <property type="entry name" value="PTS_IIB_sorbose-sp"/>
</dbReference>
<feature type="domain" description="PTS EIIB type-4" evidence="8">
    <location>
        <begin position="1"/>
        <end position="158"/>
    </location>
</feature>
<dbReference type="SUPFAM" id="SSF52728">
    <property type="entry name" value="PTS IIb component"/>
    <property type="match status" value="1"/>
</dbReference>
<evidence type="ECO:0000256" key="2">
    <source>
        <dbReference type="ARBA" id="ARBA00022448"/>
    </source>
</evidence>
<evidence type="ECO:0000256" key="3">
    <source>
        <dbReference type="ARBA" id="ARBA00022490"/>
    </source>
</evidence>
<accession>A0AAW8T3X5</accession>
<gene>
    <name evidence="9" type="ORF">P7D69_04380</name>
</gene>
<protein>
    <submittedName>
        <fullName evidence="9">PTS sugar transporter subunit IIB</fullName>
    </submittedName>
</protein>
<dbReference type="PROSITE" id="PS51101">
    <property type="entry name" value="PTS_EIIB_TYPE_4"/>
    <property type="match status" value="1"/>
</dbReference>
<dbReference type="Pfam" id="PF03830">
    <property type="entry name" value="PTSIIB_sorb"/>
    <property type="match status" value="1"/>
</dbReference>
<dbReference type="Gene3D" id="3.40.35.10">
    <property type="entry name" value="Phosphotransferase system, sorbose subfamily IIB component"/>
    <property type="match status" value="1"/>
</dbReference>
<dbReference type="GO" id="GO:0008982">
    <property type="term" value="F:protein-N(PI)-phosphohistidine-sugar phosphotransferase activity"/>
    <property type="evidence" value="ECO:0007669"/>
    <property type="project" value="InterPro"/>
</dbReference>
<dbReference type="AlphaFoldDB" id="A0AAW8T3X5"/>
<keyword evidence="3" id="KW-0963">Cytoplasm</keyword>
<dbReference type="GO" id="GO:0005737">
    <property type="term" value="C:cytoplasm"/>
    <property type="evidence" value="ECO:0007669"/>
    <property type="project" value="UniProtKB-SubCell"/>
</dbReference>
<evidence type="ECO:0000313" key="9">
    <source>
        <dbReference type="EMBL" id="MDT2543588.1"/>
    </source>
</evidence>
<evidence type="ECO:0000256" key="1">
    <source>
        <dbReference type="ARBA" id="ARBA00004496"/>
    </source>
</evidence>
<organism evidence="9 10">
    <name type="scientific">Enterococcus raffinosus</name>
    <dbReference type="NCBI Taxonomy" id="71452"/>
    <lineage>
        <taxon>Bacteria</taxon>
        <taxon>Bacillati</taxon>
        <taxon>Bacillota</taxon>
        <taxon>Bacilli</taxon>
        <taxon>Lactobacillales</taxon>
        <taxon>Enterococcaceae</taxon>
        <taxon>Enterococcus</taxon>
    </lineage>
</organism>
<comment type="subcellular location">
    <subcellularLocation>
        <location evidence="1">Cytoplasm</location>
    </subcellularLocation>
</comment>
<dbReference type="GO" id="GO:0009401">
    <property type="term" value="P:phosphoenolpyruvate-dependent sugar phosphotransferase system"/>
    <property type="evidence" value="ECO:0007669"/>
    <property type="project" value="UniProtKB-KW"/>
</dbReference>
<keyword evidence="4 9" id="KW-0762">Sugar transport</keyword>
<comment type="caution">
    <text evidence="9">The sequence shown here is derived from an EMBL/GenBank/DDBJ whole genome shotgun (WGS) entry which is preliminary data.</text>
</comment>
<proteinExistence type="predicted"/>
<evidence type="ECO:0000256" key="7">
    <source>
        <dbReference type="ARBA" id="ARBA00022777"/>
    </source>
</evidence>
<sequence length="158" mass="17965">MAKQKIVRVDYRLIHGQVVAKWIKYYPVNRIIVADDDLKNDDFMCDIYKMAAPGNMVEIVTLAELAETLNKKNDEVMIIFKDIKNVQRALKNGVELIELNVGAVQTGKDSQFVTSGVALTKEEVETLQEMHNDGLNVYVQPIPENERLSIESIMNKIK</sequence>
<keyword evidence="6" id="KW-0598">Phosphotransferase system</keyword>
<dbReference type="GO" id="GO:0016301">
    <property type="term" value="F:kinase activity"/>
    <property type="evidence" value="ECO:0007669"/>
    <property type="project" value="UniProtKB-KW"/>
</dbReference>
<evidence type="ECO:0000256" key="4">
    <source>
        <dbReference type="ARBA" id="ARBA00022597"/>
    </source>
</evidence>